<evidence type="ECO:0000313" key="3">
    <source>
        <dbReference type="EMBL" id="PRQ71858.1"/>
    </source>
</evidence>
<organism evidence="2 4">
    <name type="scientific">Rhodotorula toruloides</name>
    <name type="common">Yeast</name>
    <name type="synonym">Rhodosporidium toruloides</name>
    <dbReference type="NCBI Taxonomy" id="5286"/>
    <lineage>
        <taxon>Eukaryota</taxon>
        <taxon>Fungi</taxon>
        <taxon>Dikarya</taxon>
        <taxon>Basidiomycota</taxon>
        <taxon>Pucciniomycotina</taxon>
        <taxon>Microbotryomycetes</taxon>
        <taxon>Sporidiobolales</taxon>
        <taxon>Sporidiobolaceae</taxon>
        <taxon>Rhodotorula</taxon>
    </lineage>
</organism>
<reference evidence="2 4" key="1">
    <citation type="submission" date="2015-07" db="EMBL/GenBank/DDBJ databases">
        <authorList>
            <person name="Cajimat M.N.B."/>
            <person name="Milazzo M.L."/>
            <person name="Fulhorst C.F."/>
        </authorList>
    </citation>
    <scope>NUCLEOTIDE SEQUENCE [LARGE SCALE GENOMIC DNA]</scope>
    <source>
        <strain evidence="2">Single colony</strain>
    </source>
</reference>
<dbReference type="Proteomes" id="UP000199069">
    <property type="component" value="Unassembled WGS sequence"/>
</dbReference>
<dbReference type="AlphaFoldDB" id="A0A0K3CMI9"/>
<reference evidence="3 5" key="2">
    <citation type="journal article" date="2018" name="Elife">
        <title>Functional genomics of lipid metabolism in the oleaginous yeast Rhodosporidium toruloides.</title>
        <authorList>
            <person name="Coradetti S.T."/>
            <person name="Pinel D."/>
            <person name="Geiselman G."/>
            <person name="Ito M."/>
            <person name="Mondo S."/>
            <person name="Reilly M.C."/>
            <person name="Cheng Y.F."/>
            <person name="Bauer S."/>
            <person name="Grigoriev I."/>
            <person name="Gladden J.M."/>
            <person name="Simmons B.A."/>
            <person name="Brem R."/>
            <person name="Arkin A.P."/>
            <person name="Skerker J.M."/>
        </authorList>
    </citation>
    <scope>NUCLEOTIDE SEQUENCE [LARGE SCALE GENOMIC DNA]</scope>
    <source>
        <strain evidence="3 5">NBRC 0880</strain>
    </source>
</reference>
<keyword evidence="4" id="KW-1185">Reference proteome</keyword>
<feature type="compositionally biased region" description="Low complexity" evidence="1">
    <location>
        <begin position="153"/>
        <end position="163"/>
    </location>
</feature>
<proteinExistence type="predicted"/>
<feature type="region of interest" description="Disordered" evidence="1">
    <location>
        <begin position="143"/>
        <end position="163"/>
    </location>
</feature>
<name>A0A0K3CMI9_RHOTO</name>
<evidence type="ECO:0000313" key="2">
    <source>
        <dbReference type="EMBL" id="CTR09892.1"/>
    </source>
</evidence>
<evidence type="ECO:0000256" key="1">
    <source>
        <dbReference type="SAM" id="MobiDB-lite"/>
    </source>
</evidence>
<evidence type="ECO:0000313" key="4">
    <source>
        <dbReference type="Proteomes" id="UP000199069"/>
    </source>
</evidence>
<dbReference type="OrthoDB" id="10297263at2759"/>
<accession>A0A0K3CMI9</accession>
<dbReference type="EMBL" id="CWKI01000011">
    <property type="protein sequence ID" value="CTR09892.1"/>
    <property type="molecule type" value="Genomic_DNA"/>
</dbReference>
<protein>
    <submittedName>
        <fullName evidence="2 3">Srrm1 protein</fullName>
    </submittedName>
</protein>
<sequence>MRKIGSGGKGLWWTGSTRVQCANISYEARSRVQVGEAVYALLVLLPQKTGGGASLALSPVQLVDAASARLTRFSPSSRSLSRSHTLAAKSNTTMLTRASFHAVRASKPSLTHDKTRTLWAAAILATVGGWWYMTREPNARKEYEKVKQGMRGSSSSSSDSSSK</sequence>
<dbReference type="EMBL" id="LCTV02000011">
    <property type="protein sequence ID" value="PRQ71858.1"/>
    <property type="molecule type" value="Genomic_DNA"/>
</dbReference>
<gene>
    <name evidence="2" type="primary">FGENESH: predicted gene_11.249</name>
    <name evidence="3" type="ORF">AAT19DRAFT_9973</name>
    <name evidence="2" type="ORF">BN2166_0057530</name>
</gene>
<dbReference type="Proteomes" id="UP000239560">
    <property type="component" value="Unassembled WGS sequence"/>
</dbReference>
<evidence type="ECO:0000313" key="5">
    <source>
        <dbReference type="Proteomes" id="UP000239560"/>
    </source>
</evidence>